<keyword evidence="2" id="KW-1185">Reference proteome</keyword>
<dbReference type="EMBL" id="LDOT01000032">
    <property type="protein sequence ID" value="KLV03552.1"/>
    <property type="molecule type" value="Genomic_DNA"/>
</dbReference>
<dbReference type="AlphaFoldDB" id="A0A0J1JN03"/>
<name>A0A0J1JN03_9GAMM</name>
<comment type="caution">
    <text evidence="1">The sequence shown here is derived from an EMBL/GenBank/DDBJ whole genome shotgun (WGS) entry which is preliminary data.</text>
</comment>
<reference evidence="1 2" key="1">
    <citation type="submission" date="2015-05" db="EMBL/GenBank/DDBJ databases">
        <title>Photobacterium galathea sp. nov.</title>
        <authorList>
            <person name="Machado H."/>
            <person name="Gram L."/>
        </authorList>
    </citation>
    <scope>NUCLEOTIDE SEQUENCE [LARGE SCALE GENOMIC DNA]</scope>
    <source>
        <strain evidence="1 2">CGMCC 1.12159</strain>
    </source>
</reference>
<organism evidence="1 2">
    <name type="scientific">Photobacterium aquae</name>
    <dbReference type="NCBI Taxonomy" id="1195763"/>
    <lineage>
        <taxon>Bacteria</taxon>
        <taxon>Pseudomonadati</taxon>
        <taxon>Pseudomonadota</taxon>
        <taxon>Gammaproteobacteria</taxon>
        <taxon>Vibrionales</taxon>
        <taxon>Vibrionaceae</taxon>
        <taxon>Photobacterium</taxon>
    </lineage>
</organism>
<evidence type="ECO:0000313" key="2">
    <source>
        <dbReference type="Proteomes" id="UP000036097"/>
    </source>
</evidence>
<proteinExistence type="predicted"/>
<dbReference type="Proteomes" id="UP000036097">
    <property type="component" value="Unassembled WGS sequence"/>
</dbReference>
<evidence type="ECO:0000313" key="1">
    <source>
        <dbReference type="EMBL" id="KLV03552.1"/>
    </source>
</evidence>
<dbReference type="PATRIC" id="fig|1195763.3.peg.4101"/>
<sequence length="122" mass="13430">MIGGMTKDQVLAIRAILANKSGCVNKRKDYTVSGLHTLLQGKPLTPLLIGRPMNALYLEAIEIAKILGLPVTVHGSESDWVERNNKASEYFVTVPEQDYTVAHVLAACSISSDDRWLANQMF</sequence>
<accession>A0A0J1JN03</accession>
<gene>
    <name evidence="1" type="ORF">ABT56_19180</name>
</gene>
<protein>
    <submittedName>
        <fullName evidence="1">Uncharacterized protein</fullName>
    </submittedName>
</protein>
<dbReference type="STRING" id="1195763.ABT56_19180"/>